<dbReference type="KEGG" id="phao:HF685_03870"/>
<dbReference type="Gene3D" id="3.40.50.720">
    <property type="entry name" value="NAD(P)-binding Rossmann-like Domain"/>
    <property type="match status" value="1"/>
</dbReference>
<evidence type="ECO:0000259" key="1">
    <source>
        <dbReference type="Pfam" id="PF16363"/>
    </source>
</evidence>
<gene>
    <name evidence="2" type="primary">rfbG</name>
    <name evidence="2" type="ORF">HF685_03870</name>
</gene>
<organism evidence="2 3">
    <name type="scientific">Parasphingorhabdus halotolerans</name>
    <dbReference type="NCBI Taxonomy" id="2725558"/>
    <lineage>
        <taxon>Bacteria</taxon>
        <taxon>Pseudomonadati</taxon>
        <taxon>Pseudomonadota</taxon>
        <taxon>Alphaproteobacteria</taxon>
        <taxon>Sphingomonadales</taxon>
        <taxon>Sphingomonadaceae</taxon>
        <taxon>Parasphingorhabdus</taxon>
    </lineage>
</organism>
<dbReference type="AlphaFoldDB" id="A0A6H2DKM0"/>
<dbReference type="CDD" id="cd05252">
    <property type="entry name" value="CDP_GD_SDR_e"/>
    <property type="match status" value="1"/>
</dbReference>
<dbReference type="NCBIfam" id="TIGR02622">
    <property type="entry name" value="CDP_4_6_dhtase"/>
    <property type="match status" value="1"/>
</dbReference>
<dbReference type="Gene3D" id="3.90.25.10">
    <property type="entry name" value="UDP-galactose 4-epimerase, domain 1"/>
    <property type="match status" value="1"/>
</dbReference>
<dbReference type="RefSeq" id="WP_168818376.1">
    <property type="nucleotide sequence ID" value="NZ_CP051217.1"/>
</dbReference>
<dbReference type="InterPro" id="IPR016040">
    <property type="entry name" value="NAD(P)-bd_dom"/>
</dbReference>
<name>A0A6H2DKM0_9SPHN</name>
<evidence type="ECO:0000313" key="3">
    <source>
        <dbReference type="Proteomes" id="UP000501600"/>
    </source>
</evidence>
<dbReference type="EC" id="4.2.1.45" evidence="2"/>
<dbReference type="InterPro" id="IPR013445">
    <property type="entry name" value="CDP_4_6_deHydtase"/>
</dbReference>
<reference evidence="2 3" key="1">
    <citation type="submission" date="2020-04" db="EMBL/GenBank/DDBJ databases">
        <title>Genome sequence for Sphingorhabdus sp. strain M1.</title>
        <authorList>
            <person name="Park S.-J."/>
        </authorList>
    </citation>
    <scope>NUCLEOTIDE SEQUENCE [LARGE SCALE GENOMIC DNA]</scope>
    <source>
        <strain evidence="2 3">JK6</strain>
    </source>
</reference>
<dbReference type="Pfam" id="PF16363">
    <property type="entry name" value="GDP_Man_Dehyd"/>
    <property type="match status" value="1"/>
</dbReference>
<dbReference type="InterPro" id="IPR036291">
    <property type="entry name" value="NAD(P)-bd_dom_sf"/>
</dbReference>
<dbReference type="PANTHER" id="PTHR43000">
    <property type="entry name" value="DTDP-D-GLUCOSE 4,6-DEHYDRATASE-RELATED"/>
    <property type="match status" value="1"/>
</dbReference>
<sequence>MTLRGRKILVTGHTGFKGSWLSMMLQEQGAEVSGFALPPPTSPALFDIAQVEAELVHHIIGDVRDANALFAALEVVQPEIIFHLAAQPLVRASYAEPIDTFAVNIMGTANLLEATRQCESVRSVVNVTTDKCYQNNEWPWAYRENEALGGRDPYSASKACSEIVTSAYRESFLAHAGVAIASARAGNVIGGGDWAEDRLLPDFYRALQAGQSLEIRSPDAIRPWQHVLEPLSGYIALAGAALSAPNDFAKAWNFGPYDVDAQPVRWILDQLCHRHEGAKWHLSKGEHVHEAHYLKLDSSLAIGALNWSPKWSLAQALEKTASWHEALNKGADMRAFSRAQIAEHKSC</sequence>
<protein>
    <submittedName>
        <fullName evidence="2">CDP-glucose 4,6-dehydratase</fullName>
        <ecNumber evidence="2">4.2.1.45</ecNumber>
    </submittedName>
</protein>
<feature type="domain" description="NAD(P)-binding" evidence="1">
    <location>
        <begin position="9"/>
        <end position="233"/>
    </location>
</feature>
<evidence type="ECO:0000313" key="2">
    <source>
        <dbReference type="EMBL" id="QJB68533.1"/>
    </source>
</evidence>
<accession>A0A6H2DKM0</accession>
<dbReference type="Proteomes" id="UP000501600">
    <property type="component" value="Chromosome"/>
</dbReference>
<keyword evidence="2" id="KW-0456">Lyase</keyword>
<keyword evidence="3" id="KW-1185">Reference proteome</keyword>
<dbReference type="EMBL" id="CP051217">
    <property type="protein sequence ID" value="QJB68533.1"/>
    <property type="molecule type" value="Genomic_DNA"/>
</dbReference>
<proteinExistence type="predicted"/>
<dbReference type="SUPFAM" id="SSF51735">
    <property type="entry name" value="NAD(P)-binding Rossmann-fold domains"/>
    <property type="match status" value="1"/>
</dbReference>
<dbReference type="GO" id="GO:0047733">
    <property type="term" value="F:CDP-glucose 4,6-dehydratase activity"/>
    <property type="evidence" value="ECO:0007669"/>
    <property type="project" value="UniProtKB-EC"/>
</dbReference>